<name>A0A0U5FSY3_ASPCI</name>
<feature type="compositionally biased region" description="Low complexity" evidence="1">
    <location>
        <begin position="42"/>
        <end position="55"/>
    </location>
</feature>
<accession>A0A0U5FSY3</accession>
<dbReference type="Proteomes" id="UP000054771">
    <property type="component" value="Unassembled WGS sequence"/>
</dbReference>
<feature type="region of interest" description="Disordered" evidence="1">
    <location>
        <begin position="33"/>
        <end position="56"/>
    </location>
</feature>
<evidence type="ECO:0000313" key="2">
    <source>
        <dbReference type="EMBL" id="CEL01751.1"/>
    </source>
</evidence>
<proteinExistence type="predicted"/>
<feature type="compositionally biased region" description="Basic and acidic residues" evidence="1">
    <location>
        <begin position="1"/>
        <end position="11"/>
    </location>
</feature>
<dbReference type="AlphaFoldDB" id="A0A0U5FSY3"/>
<organism evidence="2 3">
    <name type="scientific">Aspergillus calidoustus</name>
    <dbReference type="NCBI Taxonomy" id="454130"/>
    <lineage>
        <taxon>Eukaryota</taxon>
        <taxon>Fungi</taxon>
        <taxon>Dikarya</taxon>
        <taxon>Ascomycota</taxon>
        <taxon>Pezizomycotina</taxon>
        <taxon>Eurotiomycetes</taxon>
        <taxon>Eurotiomycetidae</taxon>
        <taxon>Eurotiales</taxon>
        <taxon>Aspergillaceae</taxon>
        <taxon>Aspergillus</taxon>
        <taxon>Aspergillus subgen. Nidulantes</taxon>
    </lineage>
</organism>
<gene>
    <name evidence="2" type="ORF">ASPCAL01330</name>
</gene>
<dbReference type="EMBL" id="CDMC01000001">
    <property type="protein sequence ID" value="CEL01751.1"/>
    <property type="molecule type" value="Genomic_DNA"/>
</dbReference>
<sequence length="93" mass="9974">MSYLSKREAGKSCHSHGNKLAIPDLSAYSSPVLKPAAEESSDTTTTSELATESMSRNVYRTKTGSCRRTKFPVATPIAIPAVSHPSRPSTSFT</sequence>
<evidence type="ECO:0000256" key="1">
    <source>
        <dbReference type="SAM" id="MobiDB-lite"/>
    </source>
</evidence>
<feature type="region of interest" description="Disordered" evidence="1">
    <location>
        <begin position="1"/>
        <end position="21"/>
    </location>
</feature>
<reference evidence="3" key="1">
    <citation type="journal article" date="2016" name="Genome Announc.">
        <title>Draft genome sequences of fungus Aspergillus calidoustus.</title>
        <authorList>
            <person name="Horn F."/>
            <person name="Linde J."/>
            <person name="Mattern D.J."/>
            <person name="Walther G."/>
            <person name="Guthke R."/>
            <person name="Scherlach K."/>
            <person name="Martin K."/>
            <person name="Brakhage A.A."/>
            <person name="Petzke L."/>
            <person name="Valiante V."/>
        </authorList>
    </citation>
    <scope>NUCLEOTIDE SEQUENCE [LARGE SCALE GENOMIC DNA]</scope>
    <source>
        <strain evidence="3">SF006504</strain>
    </source>
</reference>
<protein>
    <submittedName>
        <fullName evidence="2">Uncharacterized protein</fullName>
    </submittedName>
</protein>
<evidence type="ECO:0000313" key="3">
    <source>
        <dbReference type="Proteomes" id="UP000054771"/>
    </source>
</evidence>
<keyword evidence="3" id="KW-1185">Reference proteome</keyword>